<dbReference type="Proteomes" id="UP000011645">
    <property type="component" value="Unassembled WGS sequence"/>
</dbReference>
<dbReference type="eggNOG" id="arCOG06377">
    <property type="taxonomic scope" value="Archaea"/>
</dbReference>
<dbReference type="STRING" id="795797.HacjB3_14375"/>
<reference evidence="2 4" key="2">
    <citation type="journal article" date="2014" name="PLoS Genet.">
        <title>Phylogenetically driven sequencing of extremely halophilic archaea reveals strategies for static and dynamic osmo-response.</title>
        <authorList>
            <person name="Becker E.A."/>
            <person name="Seitzer P.M."/>
            <person name="Tritt A."/>
            <person name="Larsen D."/>
            <person name="Krusor M."/>
            <person name="Yao A.I."/>
            <person name="Wu D."/>
            <person name="Madern D."/>
            <person name="Eisen J.A."/>
            <person name="Darling A.E."/>
            <person name="Facciotti M.T."/>
        </authorList>
    </citation>
    <scope>NUCLEOTIDE SEQUENCE [LARGE SCALE GENOMIC DNA]</scope>
    <source>
        <strain evidence="2">B3</strain>
        <strain evidence="4">DSM 18796 / CECT 7217 / JCM 14584 / KCTC 4019 / B3</strain>
    </source>
</reference>
<evidence type="ECO:0000313" key="3">
    <source>
        <dbReference type="Proteomes" id="UP000000390"/>
    </source>
</evidence>
<protein>
    <recommendedName>
        <fullName evidence="5">Small CPxCG-related zinc finger protein</fullName>
    </recommendedName>
</protein>
<dbReference type="KEGG" id="hje:HacjB3_14375"/>
<gene>
    <name evidence="1" type="ordered locus">HacjB3_14375</name>
    <name evidence="2" type="ORF">C497_09608</name>
</gene>
<dbReference type="EMBL" id="AOHV01000027">
    <property type="protein sequence ID" value="ELY36991.1"/>
    <property type="molecule type" value="Genomic_DNA"/>
</dbReference>
<dbReference type="GeneID" id="9420691"/>
<evidence type="ECO:0000313" key="1">
    <source>
        <dbReference type="EMBL" id="ADJ16256.1"/>
    </source>
</evidence>
<dbReference type="PATRIC" id="fig|795797.18.peg.2877"/>
<organism evidence="1 3">
    <name type="scientific">Halalkalicoccus jeotgali (strain DSM 18796 / CECT 7217 / JCM 14584 / KCTC 4019 / B3)</name>
    <dbReference type="NCBI Taxonomy" id="795797"/>
    <lineage>
        <taxon>Archaea</taxon>
        <taxon>Methanobacteriati</taxon>
        <taxon>Methanobacteriota</taxon>
        <taxon>Stenosarchaea group</taxon>
        <taxon>Halobacteria</taxon>
        <taxon>Halobacteriales</taxon>
        <taxon>Halococcaceae</taxon>
        <taxon>Halalkalicoccus</taxon>
    </lineage>
</organism>
<dbReference type="EMBL" id="CP002062">
    <property type="protein sequence ID" value="ADJ16256.1"/>
    <property type="molecule type" value="Genomic_DNA"/>
</dbReference>
<dbReference type="HOGENOM" id="CLU_204973_0_0_2"/>
<accession>D8J8L0</accession>
<dbReference type="RefSeq" id="WP_008416316.1">
    <property type="nucleotide sequence ID" value="NC_014297.1"/>
</dbReference>
<keyword evidence="4" id="KW-1185">Reference proteome</keyword>
<name>D8J8L0_HALJB</name>
<evidence type="ECO:0000313" key="4">
    <source>
        <dbReference type="Proteomes" id="UP000011645"/>
    </source>
</evidence>
<dbReference type="AlphaFoldDB" id="D8J8L0"/>
<evidence type="ECO:0000313" key="2">
    <source>
        <dbReference type="EMBL" id="ELY36991.1"/>
    </source>
</evidence>
<evidence type="ECO:0008006" key="5">
    <source>
        <dbReference type="Google" id="ProtNLM"/>
    </source>
</evidence>
<sequence>MDRRCPDCGVTMDAGTLVSAVDREAVKLRTEESAGGVLGKLGMRETLPVEARACPECGLVRLYAESE</sequence>
<dbReference type="OrthoDB" id="103460at2157"/>
<dbReference type="Proteomes" id="UP000000390">
    <property type="component" value="Chromosome"/>
</dbReference>
<reference evidence="1 3" key="1">
    <citation type="journal article" date="2010" name="J. Bacteriol.">
        <title>Complete genome sequence of Halalkalicoccus jeotgali B3(T), an extremely halophilic archaeon.</title>
        <authorList>
            <person name="Roh S.W."/>
            <person name="Nam Y.D."/>
            <person name="Nam S.H."/>
            <person name="Choi S.H."/>
            <person name="Park H.S."/>
            <person name="Bae J.W."/>
        </authorList>
    </citation>
    <scope>NUCLEOTIDE SEQUENCE [LARGE SCALE GENOMIC DNA]</scope>
    <source>
        <strain evidence="1">B3</strain>
        <strain evidence="3">DSM 18796 / CECT 7217 / JCM 14584 / KCTC 4019 / B3</strain>
    </source>
</reference>
<proteinExistence type="predicted"/>